<dbReference type="GO" id="GO:0006974">
    <property type="term" value="P:DNA damage response"/>
    <property type="evidence" value="ECO:0007669"/>
    <property type="project" value="TreeGrafter"/>
</dbReference>
<dbReference type="Gene3D" id="3.30.70.2970">
    <property type="entry name" value="Protein of unknown function (DUF541), domain 2"/>
    <property type="match status" value="1"/>
</dbReference>
<proteinExistence type="predicted"/>
<dbReference type="AlphaFoldDB" id="A0A381WK43"/>
<protein>
    <recommendedName>
        <fullName evidence="2">DUF541 domain-containing protein</fullName>
    </recommendedName>
</protein>
<dbReference type="PANTHER" id="PTHR34387:SF2">
    <property type="entry name" value="SLR1258 PROTEIN"/>
    <property type="match status" value="1"/>
</dbReference>
<dbReference type="InterPro" id="IPR007497">
    <property type="entry name" value="SIMPL/DUF541"/>
</dbReference>
<dbReference type="PANTHER" id="PTHR34387">
    <property type="entry name" value="SLR1258 PROTEIN"/>
    <property type="match status" value="1"/>
</dbReference>
<dbReference type="InterPro" id="IPR052022">
    <property type="entry name" value="26kDa_periplasmic_antigen"/>
</dbReference>
<gene>
    <name evidence="1" type="ORF">METZ01_LOCUS105739</name>
</gene>
<name>A0A381WK43_9ZZZZ</name>
<dbReference type="PROSITE" id="PS51257">
    <property type="entry name" value="PROKAR_LIPOPROTEIN"/>
    <property type="match status" value="1"/>
</dbReference>
<evidence type="ECO:0000313" key="1">
    <source>
        <dbReference type="EMBL" id="SVA52885.1"/>
    </source>
</evidence>
<dbReference type="Gene3D" id="3.30.110.170">
    <property type="entry name" value="Protein of unknown function (DUF541), domain 1"/>
    <property type="match status" value="1"/>
</dbReference>
<sequence length="283" mass="30331">MMKKRLTLFGLLISTLIVLSCGDSDQYVGAEKNDLEVGQTSTQLIGSTTGSAKSGLSTGSSPTGSIQGIAVTGSGVINTKPDLAVLSLGIESRGQTVGSARSDAAEAMARLIISLEKNKVRENHIKTDHFNIYPEYTYEEIYEDGNTYSRQKITGYRVSNSISVQTSDLERVGEIIDDAALAVGDAIRINGINFTIENTESLEKRAMAMAVSNVIDKADRISELANVKRGALIYITNQNVGSATNNMLERSSMSVFSDYASTPINVGQLTIEVTVDALFGIIN</sequence>
<accession>A0A381WK43</accession>
<dbReference type="EMBL" id="UINC01012061">
    <property type="protein sequence ID" value="SVA52885.1"/>
    <property type="molecule type" value="Genomic_DNA"/>
</dbReference>
<dbReference type="Pfam" id="PF04402">
    <property type="entry name" value="SIMPL"/>
    <property type="match status" value="1"/>
</dbReference>
<evidence type="ECO:0008006" key="2">
    <source>
        <dbReference type="Google" id="ProtNLM"/>
    </source>
</evidence>
<reference evidence="1" key="1">
    <citation type="submission" date="2018-05" db="EMBL/GenBank/DDBJ databases">
        <authorList>
            <person name="Lanie J.A."/>
            <person name="Ng W.-L."/>
            <person name="Kazmierczak K.M."/>
            <person name="Andrzejewski T.M."/>
            <person name="Davidsen T.M."/>
            <person name="Wayne K.J."/>
            <person name="Tettelin H."/>
            <person name="Glass J.I."/>
            <person name="Rusch D."/>
            <person name="Podicherti R."/>
            <person name="Tsui H.-C.T."/>
            <person name="Winkler M.E."/>
        </authorList>
    </citation>
    <scope>NUCLEOTIDE SEQUENCE</scope>
</reference>
<organism evidence="1">
    <name type="scientific">marine metagenome</name>
    <dbReference type="NCBI Taxonomy" id="408172"/>
    <lineage>
        <taxon>unclassified sequences</taxon>
        <taxon>metagenomes</taxon>
        <taxon>ecological metagenomes</taxon>
    </lineage>
</organism>